<dbReference type="InterPro" id="IPR058403">
    <property type="entry name" value="DUF8090"/>
</dbReference>
<evidence type="ECO:0000259" key="1">
    <source>
        <dbReference type="PROSITE" id="PS51194"/>
    </source>
</evidence>
<dbReference type="Pfam" id="PF11907">
    <property type="entry name" value="DUF3427"/>
    <property type="match status" value="1"/>
</dbReference>
<organism evidence="2 3">
    <name type="scientific">Ileibacterium valens</name>
    <dbReference type="NCBI Taxonomy" id="1862668"/>
    <lineage>
        <taxon>Bacteria</taxon>
        <taxon>Bacillati</taxon>
        <taxon>Bacillota</taxon>
        <taxon>Erysipelotrichia</taxon>
        <taxon>Erysipelotrichales</taxon>
        <taxon>Erysipelotrichaceae</taxon>
        <taxon>Ileibacterium</taxon>
    </lineage>
</organism>
<dbReference type="GO" id="GO:0005829">
    <property type="term" value="C:cytosol"/>
    <property type="evidence" value="ECO:0007669"/>
    <property type="project" value="TreeGrafter"/>
</dbReference>
<protein>
    <recommendedName>
        <fullName evidence="1">Helicase C-terminal domain-containing protein</fullName>
    </recommendedName>
</protein>
<dbReference type="CDD" id="cd18799">
    <property type="entry name" value="SF2_C_EcoAI-like"/>
    <property type="match status" value="1"/>
</dbReference>
<dbReference type="PANTHER" id="PTHR47396">
    <property type="entry name" value="TYPE I RESTRICTION ENZYME ECOKI R PROTEIN"/>
    <property type="match status" value="1"/>
</dbReference>
<reference evidence="2 3" key="1">
    <citation type="submission" date="2016-11" db="EMBL/GenBank/DDBJ databases">
        <title>Description of two novel members of the family Erysipelotrichaceae: Ileibacterium lipovorans gen. nov., sp. nov. and Dubosiella newyorkensis, gen. nov., sp. nov.</title>
        <authorList>
            <person name="Cox L.M."/>
            <person name="Sohn J."/>
            <person name="Tyrrell K.L."/>
            <person name="Citron D.M."/>
            <person name="Lawson P.A."/>
            <person name="Patel N.B."/>
            <person name="Iizumi T."/>
            <person name="Perez-Perez G.I."/>
            <person name="Goldstein E.J."/>
            <person name="Blaser M.J."/>
        </authorList>
    </citation>
    <scope>NUCLEOTIDE SEQUENCE [LARGE SCALE GENOMIC DNA]</scope>
    <source>
        <strain evidence="2 3">NYU-BL-A3</strain>
    </source>
</reference>
<evidence type="ECO:0000313" key="3">
    <source>
        <dbReference type="Proteomes" id="UP000186341"/>
    </source>
</evidence>
<gene>
    <name evidence="2" type="ORF">BO222_05250</name>
</gene>
<accession>A0A1U7NGK4</accession>
<dbReference type="InterPro" id="IPR027417">
    <property type="entry name" value="P-loop_NTPase"/>
</dbReference>
<keyword evidence="3" id="KW-1185">Reference proteome</keyword>
<dbReference type="EMBL" id="MPJW01000111">
    <property type="protein sequence ID" value="OLU40312.1"/>
    <property type="molecule type" value="Genomic_DNA"/>
</dbReference>
<dbReference type="AlphaFoldDB" id="A0A1U7NGK4"/>
<comment type="caution">
    <text evidence="2">The sequence shown here is derived from an EMBL/GenBank/DDBJ whole genome shotgun (WGS) entry which is preliminary data.</text>
</comment>
<dbReference type="Pfam" id="PF26350">
    <property type="entry name" value="DUF8090"/>
    <property type="match status" value="1"/>
</dbReference>
<dbReference type="InterPro" id="IPR050742">
    <property type="entry name" value="Helicase_Restrict-Modif_Enz"/>
</dbReference>
<sequence length="618" mass="71925">MNKLKPKFWLGMSASPDRNDGFDIYSLFDHNIASEIRLQQALEEDYLAPFHYFGLSDLSIESNEKENKTGNLQAKFDQIEFEQRINHIMEQAKYYGHSGTNGVKGLIFVSSKDEAKRLSEGFNRKGWKTLPLSGDDSQQKREEAIDRLVSDDRSDRLDYLITVDIFNEGVDIPEINQVIMLRPTQSAIVFIQQLGRGLRKAKGKEFVVVLDFIGNYESNYLIPVALSGDSSYNKDNMRRFIQEGANSLPGMSSVHFDEVARSRIYAAVDQAKTNTISLLKEAYAQLKYKLGRIPDLVDYDRFESIDPNLFFNNKSLGSYPAFLMKYEKEFTSRLSELELEYLKFLSVKFGAGKWIDELIIIQALINDGGLVIDQWKDLLIKNDILVTEHTIQVLKSSLSGNYAAGTGAEKMKRIQFVEEETGRISFQFQKMLENRAFKQSLTNLFKFSLNRNKRNYSERYKETKFKLYSKYTYEEVCRLLEWDRPVVAQNVGGYWIDHKTKTYPVFINYDKKEAEEHLQYHDRFLNRYTIRAMSKNGRTHESKDMQTALNAKDQEYSMHLFIRKNKDDAISKEFYYLGEIFASGWYEDQKNVNGKNITEIEYDLEVPVPEELYDYITN</sequence>
<dbReference type="PROSITE" id="PS51194">
    <property type="entry name" value="HELICASE_CTER"/>
    <property type="match status" value="1"/>
</dbReference>
<dbReference type="InterPro" id="IPR001650">
    <property type="entry name" value="Helicase_C-like"/>
</dbReference>
<dbReference type="Gene3D" id="3.40.50.300">
    <property type="entry name" value="P-loop containing nucleotide triphosphate hydrolases"/>
    <property type="match status" value="1"/>
</dbReference>
<dbReference type="SMART" id="SM00490">
    <property type="entry name" value="HELICc"/>
    <property type="match status" value="1"/>
</dbReference>
<dbReference type="Pfam" id="PF00271">
    <property type="entry name" value="Helicase_C"/>
    <property type="match status" value="1"/>
</dbReference>
<feature type="domain" description="Helicase C-terminal" evidence="1">
    <location>
        <begin position="80"/>
        <end position="245"/>
    </location>
</feature>
<evidence type="ECO:0000313" key="2">
    <source>
        <dbReference type="EMBL" id="OLU40312.1"/>
    </source>
</evidence>
<name>A0A1U7NGK4_9FIRM</name>
<dbReference type="SUPFAM" id="SSF52540">
    <property type="entry name" value="P-loop containing nucleoside triphosphate hydrolases"/>
    <property type="match status" value="1"/>
</dbReference>
<dbReference type="InterPro" id="IPR021835">
    <property type="entry name" value="DUF3427"/>
</dbReference>
<dbReference type="OrthoDB" id="9802848at2"/>
<proteinExistence type="predicted"/>
<dbReference type="Proteomes" id="UP000186341">
    <property type="component" value="Unassembled WGS sequence"/>
</dbReference>
<dbReference type="PANTHER" id="PTHR47396:SF1">
    <property type="entry name" value="ATP-DEPENDENT HELICASE IRC3-RELATED"/>
    <property type="match status" value="1"/>
</dbReference>